<evidence type="ECO:0000313" key="2">
    <source>
        <dbReference type="Proteomes" id="UP001374535"/>
    </source>
</evidence>
<reference evidence="1 2" key="1">
    <citation type="journal article" date="2023" name="Life. Sci Alliance">
        <title>Evolutionary insights into 3D genome organization and epigenetic landscape of Vigna mungo.</title>
        <authorList>
            <person name="Junaid A."/>
            <person name="Singh B."/>
            <person name="Bhatia S."/>
        </authorList>
    </citation>
    <scope>NUCLEOTIDE SEQUENCE [LARGE SCALE GENOMIC DNA]</scope>
    <source>
        <strain evidence="1">Urdbean</strain>
    </source>
</reference>
<dbReference type="Proteomes" id="UP001374535">
    <property type="component" value="Chromosome 2"/>
</dbReference>
<name>A0AAQ3S9Q4_VIGMU</name>
<keyword evidence="2" id="KW-1185">Reference proteome</keyword>
<proteinExistence type="predicted"/>
<dbReference type="AlphaFoldDB" id="A0AAQ3S9Q4"/>
<organism evidence="1 2">
    <name type="scientific">Vigna mungo</name>
    <name type="common">Black gram</name>
    <name type="synonym">Phaseolus mungo</name>
    <dbReference type="NCBI Taxonomy" id="3915"/>
    <lineage>
        <taxon>Eukaryota</taxon>
        <taxon>Viridiplantae</taxon>
        <taxon>Streptophyta</taxon>
        <taxon>Embryophyta</taxon>
        <taxon>Tracheophyta</taxon>
        <taxon>Spermatophyta</taxon>
        <taxon>Magnoliopsida</taxon>
        <taxon>eudicotyledons</taxon>
        <taxon>Gunneridae</taxon>
        <taxon>Pentapetalae</taxon>
        <taxon>rosids</taxon>
        <taxon>fabids</taxon>
        <taxon>Fabales</taxon>
        <taxon>Fabaceae</taxon>
        <taxon>Papilionoideae</taxon>
        <taxon>50 kb inversion clade</taxon>
        <taxon>NPAAA clade</taxon>
        <taxon>indigoferoid/millettioid clade</taxon>
        <taxon>Phaseoleae</taxon>
        <taxon>Vigna</taxon>
    </lineage>
</organism>
<evidence type="ECO:0000313" key="1">
    <source>
        <dbReference type="EMBL" id="WVZ20941.1"/>
    </source>
</evidence>
<sequence>MLDFSIANPLPESSTRRRWLRRSKPSARSTVLALSTVDTLEMAATIFSFMSEGESSRRTSTGTTPWATAMVTFLSSSLRRSNRESIAEVLDSGDPICNRVIRFRDAERIASLLEVETAALSMRRPLRKRMSQSVTWRSRVARRESRSLWVLSLPLRRSWGWHVRASKTASLSVREIEWRRWRERGLVVEA</sequence>
<dbReference type="EMBL" id="CP144699">
    <property type="protein sequence ID" value="WVZ20941.1"/>
    <property type="molecule type" value="Genomic_DNA"/>
</dbReference>
<gene>
    <name evidence="1" type="ORF">V8G54_008263</name>
</gene>
<protein>
    <submittedName>
        <fullName evidence="1">Uncharacterized protein</fullName>
    </submittedName>
</protein>
<accession>A0AAQ3S9Q4</accession>